<gene>
    <name evidence="3" type="ORF">GCM10009716_36090</name>
</gene>
<evidence type="ECO:0000256" key="2">
    <source>
        <dbReference type="SAM" id="Phobius"/>
    </source>
</evidence>
<feature type="transmembrane region" description="Helical" evidence="2">
    <location>
        <begin position="108"/>
        <end position="134"/>
    </location>
</feature>
<dbReference type="Proteomes" id="UP001501303">
    <property type="component" value="Unassembled WGS sequence"/>
</dbReference>
<keyword evidence="4" id="KW-1185">Reference proteome</keyword>
<keyword evidence="2" id="KW-0812">Transmembrane</keyword>
<name>A0ABP5AY12_9ACTN</name>
<evidence type="ECO:0000313" key="3">
    <source>
        <dbReference type="EMBL" id="GAA1924626.1"/>
    </source>
</evidence>
<sequence length="137" mass="14039">MAAPVGRFPDAPVSPSSPSPEPESVPDGAGAPGLFTCDECGSGDPGTACGALSPGWIEAEIHRGPRVGVLYRTFCSEEHLRTGMAGPLPVPEPWPPAPPPTLRDRMGAAAFGGLVGVLVGLAGVGLVTVVRFVLTWW</sequence>
<feature type="region of interest" description="Disordered" evidence="1">
    <location>
        <begin position="1"/>
        <end position="37"/>
    </location>
</feature>
<reference evidence="4" key="1">
    <citation type="journal article" date="2019" name="Int. J. Syst. Evol. Microbiol.">
        <title>The Global Catalogue of Microorganisms (GCM) 10K type strain sequencing project: providing services to taxonomists for standard genome sequencing and annotation.</title>
        <authorList>
            <consortium name="The Broad Institute Genomics Platform"/>
            <consortium name="The Broad Institute Genome Sequencing Center for Infectious Disease"/>
            <person name="Wu L."/>
            <person name="Ma J."/>
        </authorList>
    </citation>
    <scope>NUCLEOTIDE SEQUENCE [LARGE SCALE GENOMIC DNA]</scope>
    <source>
        <strain evidence="4">JCM 13581</strain>
    </source>
</reference>
<organism evidence="3 4">
    <name type="scientific">Streptomyces sodiiphilus</name>
    <dbReference type="NCBI Taxonomy" id="226217"/>
    <lineage>
        <taxon>Bacteria</taxon>
        <taxon>Bacillati</taxon>
        <taxon>Actinomycetota</taxon>
        <taxon>Actinomycetes</taxon>
        <taxon>Kitasatosporales</taxon>
        <taxon>Streptomycetaceae</taxon>
        <taxon>Streptomyces</taxon>
    </lineage>
</organism>
<evidence type="ECO:0000256" key="1">
    <source>
        <dbReference type="SAM" id="MobiDB-lite"/>
    </source>
</evidence>
<protein>
    <submittedName>
        <fullName evidence="3">Uncharacterized protein</fullName>
    </submittedName>
</protein>
<keyword evidence="2" id="KW-0472">Membrane</keyword>
<keyword evidence="2" id="KW-1133">Transmembrane helix</keyword>
<evidence type="ECO:0000313" key="4">
    <source>
        <dbReference type="Proteomes" id="UP001501303"/>
    </source>
</evidence>
<comment type="caution">
    <text evidence="3">The sequence shown here is derived from an EMBL/GenBank/DDBJ whole genome shotgun (WGS) entry which is preliminary data.</text>
</comment>
<proteinExistence type="predicted"/>
<dbReference type="EMBL" id="BAAAMJ010000038">
    <property type="protein sequence ID" value="GAA1924626.1"/>
    <property type="molecule type" value="Genomic_DNA"/>
</dbReference>
<accession>A0ABP5AY12</accession>